<keyword evidence="3" id="KW-1185">Reference proteome</keyword>
<protein>
    <submittedName>
        <fullName evidence="2">Uncharacterized protein</fullName>
    </submittedName>
</protein>
<feature type="region of interest" description="Disordered" evidence="1">
    <location>
        <begin position="41"/>
        <end position="60"/>
    </location>
</feature>
<feature type="compositionally biased region" description="Basic and acidic residues" evidence="1">
    <location>
        <begin position="50"/>
        <end position="60"/>
    </location>
</feature>
<evidence type="ECO:0000256" key="1">
    <source>
        <dbReference type="SAM" id="MobiDB-lite"/>
    </source>
</evidence>
<gene>
    <name evidence="2" type="ORF">RRG08_044138</name>
</gene>
<evidence type="ECO:0000313" key="3">
    <source>
        <dbReference type="Proteomes" id="UP001283361"/>
    </source>
</evidence>
<accession>A0AAE0Z7J6</accession>
<comment type="caution">
    <text evidence="2">The sequence shown here is derived from an EMBL/GenBank/DDBJ whole genome shotgun (WGS) entry which is preliminary data.</text>
</comment>
<evidence type="ECO:0000313" key="2">
    <source>
        <dbReference type="EMBL" id="KAK3764212.1"/>
    </source>
</evidence>
<dbReference type="Proteomes" id="UP001283361">
    <property type="component" value="Unassembled WGS sequence"/>
</dbReference>
<dbReference type="AlphaFoldDB" id="A0AAE0Z7J6"/>
<dbReference type="EMBL" id="JAWDGP010004466">
    <property type="protein sequence ID" value="KAK3764212.1"/>
    <property type="molecule type" value="Genomic_DNA"/>
</dbReference>
<sequence length="81" mass="9018">MERCHGELPAPYYVPVILRLGGCHTGREAMVARLGDHALDNQEVPGGKGRVKEKPDMRKSDRLASLSRAVGKLRSILPWRL</sequence>
<organism evidence="2 3">
    <name type="scientific">Elysia crispata</name>
    <name type="common">lettuce slug</name>
    <dbReference type="NCBI Taxonomy" id="231223"/>
    <lineage>
        <taxon>Eukaryota</taxon>
        <taxon>Metazoa</taxon>
        <taxon>Spiralia</taxon>
        <taxon>Lophotrochozoa</taxon>
        <taxon>Mollusca</taxon>
        <taxon>Gastropoda</taxon>
        <taxon>Heterobranchia</taxon>
        <taxon>Euthyneura</taxon>
        <taxon>Panpulmonata</taxon>
        <taxon>Sacoglossa</taxon>
        <taxon>Placobranchoidea</taxon>
        <taxon>Plakobranchidae</taxon>
        <taxon>Elysia</taxon>
    </lineage>
</organism>
<reference evidence="2" key="1">
    <citation type="journal article" date="2023" name="G3 (Bethesda)">
        <title>A reference genome for the long-term kleptoplast-retaining sea slug Elysia crispata morphotype clarki.</title>
        <authorList>
            <person name="Eastman K.E."/>
            <person name="Pendleton A.L."/>
            <person name="Shaikh M.A."/>
            <person name="Suttiyut T."/>
            <person name="Ogas R."/>
            <person name="Tomko P."/>
            <person name="Gavelis G."/>
            <person name="Widhalm J.R."/>
            <person name="Wisecaver J.H."/>
        </authorList>
    </citation>
    <scope>NUCLEOTIDE SEQUENCE</scope>
    <source>
        <strain evidence="2">ECLA1</strain>
    </source>
</reference>
<proteinExistence type="predicted"/>
<name>A0AAE0Z7J6_9GAST</name>